<dbReference type="AlphaFoldDB" id="A0A4Z2F810"/>
<evidence type="ECO:0000313" key="3">
    <source>
        <dbReference type="Proteomes" id="UP000314294"/>
    </source>
</evidence>
<keyword evidence="3" id="KW-1185">Reference proteome</keyword>
<evidence type="ECO:0000256" key="1">
    <source>
        <dbReference type="SAM" id="MobiDB-lite"/>
    </source>
</evidence>
<feature type="compositionally biased region" description="Low complexity" evidence="1">
    <location>
        <begin position="32"/>
        <end position="42"/>
    </location>
</feature>
<comment type="caution">
    <text evidence="2">The sequence shown here is derived from an EMBL/GenBank/DDBJ whole genome shotgun (WGS) entry which is preliminary data.</text>
</comment>
<organism evidence="2 3">
    <name type="scientific">Liparis tanakae</name>
    <name type="common">Tanaka's snailfish</name>
    <dbReference type="NCBI Taxonomy" id="230148"/>
    <lineage>
        <taxon>Eukaryota</taxon>
        <taxon>Metazoa</taxon>
        <taxon>Chordata</taxon>
        <taxon>Craniata</taxon>
        <taxon>Vertebrata</taxon>
        <taxon>Euteleostomi</taxon>
        <taxon>Actinopterygii</taxon>
        <taxon>Neopterygii</taxon>
        <taxon>Teleostei</taxon>
        <taxon>Neoteleostei</taxon>
        <taxon>Acanthomorphata</taxon>
        <taxon>Eupercaria</taxon>
        <taxon>Perciformes</taxon>
        <taxon>Cottioidei</taxon>
        <taxon>Cottales</taxon>
        <taxon>Liparidae</taxon>
        <taxon>Liparis</taxon>
    </lineage>
</organism>
<reference evidence="2 3" key="1">
    <citation type="submission" date="2019-03" db="EMBL/GenBank/DDBJ databases">
        <title>First draft genome of Liparis tanakae, snailfish: a comprehensive survey of snailfish specific genes.</title>
        <authorList>
            <person name="Kim W."/>
            <person name="Song I."/>
            <person name="Jeong J.-H."/>
            <person name="Kim D."/>
            <person name="Kim S."/>
            <person name="Ryu S."/>
            <person name="Song J.Y."/>
            <person name="Lee S.K."/>
        </authorList>
    </citation>
    <scope>NUCLEOTIDE SEQUENCE [LARGE SCALE GENOMIC DNA]</scope>
    <source>
        <tissue evidence="2">Muscle</tissue>
    </source>
</reference>
<protein>
    <submittedName>
        <fullName evidence="2">Uncharacterized protein</fullName>
    </submittedName>
</protein>
<gene>
    <name evidence="2" type="ORF">EYF80_053398</name>
</gene>
<feature type="region of interest" description="Disordered" evidence="1">
    <location>
        <begin position="1"/>
        <end position="50"/>
    </location>
</feature>
<accession>A0A4Z2F810</accession>
<dbReference type="Proteomes" id="UP000314294">
    <property type="component" value="Unassembled WGS sequence"/>
</dbReference>
<name>A0A4Z2F810_9TELE</name>
<proteinExistence type="predicted"/>
<dbReference type="EMBL" id="SRLO01001619">
    <property type="protein sequence ID" value="TNN36432.1"/>
    <property type="molecule type" value="Genomic_DNA"/>
</dbReference>
<sequence>MLLMSRRLGSEPGGPRLSGLLWSPVVAPGTTSSPSSSSPPSSLLQREPPQVYTTALRNSRPHSFTAFTSAAAGGAAHSAAHSSSGRTPAARMLDPLLRGAPWALVPGRITRGDVAMTSRGSGRVADEDNMSPGPSVVFCSPSTLNKESLFLHLLG</sequence>
<evidence type="ECO:0000313" key="2">
    <source>
        <dbReference type="EMBL" id="TNN36432.1"/>
    </source>
</evidence>